<sequence>MPQLSLYLDEPTMELLREQSTRAQTSMSKFVTGLIQESKEGRRWPEGYWDQVYGCLADPTFVAPAEVSVPLDEIVLFE</sequence>
<keyword evidence="2" id="KW-1185">Reference proteome</keyword>
<organism evidence="1 2">
    <name type="scientific">Adlercreutzia mucosicola</name>
    <dbReference type="NCBI Taxonomy" id="580026"/>
    <lineage>
        <taxon>Bacteria</taxon>
        <taxon>Bacillati</taxon>
        <taxon>Actinomycetota</taxon>
        <taxon>Coriobacteriia</taxon>
        <taxon>Eggerthellales</taxon>
        <taxon>Eggerthellaceae</taxon>
        <taxon>Adlercreutzia</taxon>
    </lineage>
</organism>
<dbReference type="EMBL" id="WSRR01000005">
    <property type="protein sequence ID" value="MVX60554.1"/>
    <property type="molecule type" value="Genomic_DNA"/>
</dbReference>
<dbReference type="Proteomes" id="UP000463388">
    <property type="component" value="Unassembled WGS sequence"/>
</dbReference>
<protein>
    <submittedName>
        <fullName evidence="1">Antitoxin</fullName>
    </submittedName>
</protein>
<evidence type="ECO:0000313" key="1">
    <source>
        <dbReference type="EMBL" id="MVX60554.1"/>
    </source>
</evidence>
<name>A0A6N8JND2_9ACTN</name>
<proteinExistence type="predicted"/>
<dbReference type="OrthoDB" id="3174894at2"/>
<evidence type="ECO:0000313" key="2">
    <source>
        <dbReference type="Proteomes" id="UP000463388"/>
    </source>
</evidence>
<comment type="caution">
    <text evidence="1">The sequence shown here is derived from an EMBL/GenBank/DDBJ whole genome shotgun (WGS) entry which is preliminary data.</text>
</comment>
<dbReference type="AlphaFoldDB" id="A0A6N8JND2"/>
<reference evidence="1 2" key="1">
    <citation type="submission" date="2019-12" db="EMBL/GenBank/DDBJ databases">
        <title>Microbes associate with the intestines of laboratory mice.</title>
        <authorList>
            <person name="Navarre W."/>
            <person name="Wong E."/>
        </authorList>
    </citation>
    <scope>NUCLEOTIDE SEQUENCE [LARGE SCALE GENOMIC DNA]</scope>
    <source>
        <strain evidence="1 2">NM66_B29</strain>
    </source>
</reference>
<accession>A0A6N8JND2</accession>
<dbReference type="RefSeq" id="WP_160345121.1">
    <property type="nucleotide sequence ID" value="NZ_WSRR01000005.1"/>
</dbReference>
<gene>
    <name evidence="1" type="ORF">GKZ27_03640</name>
</gene>